<feature type="coiled-coil region" evidence="3">
    <location>
        <begin position="216"/>
        <end position="486"/>
    </location>
</feature>
<dbReference type="OMA" id="GRTRIME"/>
<organism evidence="6 7">
    <name type="scientific">Amborella trichopoda</name>
    <dbReference type="NCBI Taxonomy" id="13333"/>
    <lineage>
        <taxon>Eukaryota</taxon>
        <taxon>Viridiplantae</taxon>
        <taxon>Streptophyta</taxon>
        <taxon>Embryophyta</taxon>
        <taxon>Tracheophyta</taxon>
        <taxon>Spermatophyta</taxon>
        <taxon>Magnoliopsida</taxon>
        <taxon>Amborellales</taxon>
        <taxon>Amborellaceae</taxon>
        <taxon>Amborella</taxon>
    </lineage>
</organism>
<dbReference type="PANTHER" id="PTHR32258:SF6">
    <property type="entry name" value="PROTEIN NETWORKED 1A"/>
    <property type="match status" value="1"/>
</dbReference>
<sequence>MSVARHADPTRLYSWWWDSHMSPKNSKWLQENLTDMDSKVKTMIKLIEEDADSFARRAEMYYKKRPELMKLVEEFYRAYRALAERYDHATGELRHAHRTMVENHITFALPDDSPHGSPATDVEPHTPDMPHPIRPLFDPDDLHKESGGISSHFQGTKRNGPFNEEGDGAIRTKGLKQLTELFAPHSEKHGVESEFEEEKENCLKAQAEILILKDSVSDKDTELEGLRSKLESLEKEKKAALNLVEQLENSVKLEKEEHLVSKESGQTQLANLENQMLLLQEEVNKKKAEFEEEKENCLKARAEILILKNSVSDQDAELEGLRSKLESLEKEKQAALNLVEQRENSLKLEKQEHLVSKASGQTQLGNLENQMLLLQDEVHKKKVEFEEEKENCLKAQAEILILQNSVSDKDTELEGLRSKLESEEHKKEEALYLVGQLEDSLNLAREEHETSNQLNQIQLVNLENQLLHLQEEVKNRKSELEQEEEISVKAQIEIDVLHGCLSDLDGRYRLLSLECHKYMEESKSTGEMVSELRKESLRKQMELNSLLVEHSSALDSNTKMLSGIQALRGALDLPNNEIFPNKLDITFQNMLEKIKDLQSSLLVAQDENEKICLESSVTFAFLEQLRMKILKLLIEKKTIERESETRFEELGKLKNEKCELLDVVEGLRHQLQAGENRERALGLELENLSKELWYSKEYNLVLEKQNQSLVEENQSLKADLCDSNVKNHMLEEENDASFFEILRLGSLAMIFECFNADKSMEAWKLNENLDFCHGIEKKLEEDLGATVRKMESLEIYYSNQVKILQDEANTVKETCDKLNHDIEIGKIQLTERDMQLAEVDQKLNDLQGANNRVIMELENIKHEFDEGKSIRNAFEKEVCMLSNEKMLSDKELLSVREEKDMLEVELNKLQKRIQELELQEKDWRTELKNSEEEIEMWEFETANLYKDLYESVIYAGLLKGKVEALVGACQNLEECAWSQKTKFEEENALANLQVVELNRRICVLDGEASSCLNLILSLKEGVSSLEDQALSLVKNRNASFEVPQDASSTEYESAEEHDEHIQGQIMELQMLLSKIHGVDKALMELSRLNQASKDVHQTRSIESSDTTAKLVTEINETIRSRLKSISGREKTEMAVKTKDIPLDCVSNTSSHENNFTDFRVEKRENKERVEKTKNNEVDDQMLELWEAAERDSTHSEARRKESNSHEAIEIERENVLHQADDLEEVKSEYVSSELHTEKDVTIDKMEISTKVSAYTIHENRESVRDLLCSDASRLTNLRNGVQELKFKLENAKRSDKVLGLEYENMRDQLRDLELAISRSVEGNSKLMKTMEERCGFESKNHDGRSKNQEGEAGDEELMREVAQVLQKISGRLRRGSEKIARMELEAQRIRFVVLNFEDDIGSKGLSAANRKHSVLLRDYLYGTRQKNRSRRKAPFCACIRPSTKD</sequence>
<dbReference type="GO" id="GO:0005886">
    <property type="term" value="C:plasma membrane"/>
    <property type="evidence" value="ECO:0000318"/>
    <property type="project" value="GO_Central"/>
</dbReference>
<evidence type="ECO:0000256" key="1">
    <source>
        <dbReference type="ARBA" id="ARBA00023054"/>
    </source>
</evidence>
<dbReference type="InterPro" id="IPR051861">
    <property type="entry name" value="NET_actin-binding_domain"/>
</dbReference>
<dbReference type="Proteomes" id="UP000017836">
    <property type="component" value="Unassembled WGS sequence"/>
</dbReference>
<feature type="coiled-coil region" evidence="3">
    <location>
        <begin position="671"/>
        <end position="719"/>
    </location>
</feature>
<feature type="coiled-coil region" evidence="3">
    <location>
        <begin position="801"/>
        <end position="863"/>
    </location>
</feature>
<feature type="coiled-coil region" evidence="3">
    <location>
        <begin position="587"/>
        <end position="642"/>
    </location>
</feature>
<feature type="compositionally biased region" description="Basic and acidic residues" evidence="4">
    <location>
        <begin position="1335"/>
        <end position="1349"/>
    </location>
</feature>
<evidence type="ECO:0000259" key="5">
    <source>
        <dbReference type="PROSITE" id="PS51774"/>
    </source>
</evidence>
<evidence type="ECO:0000256" key="2">
    <source>
        <dbReference type="ARBA" id="ARBA00038006"/>
    </source>
</evidence>
<feature type="region of interest" description="Disordered" evidence="4">
    <location>
        <begin position="1189"/>
        <end position="1208"/>
    </location>
</feature>
<keyword evidence="1 3" id="KW-0175">Coiled coil</keyword>
<evidence type="ECO:0000313" key="6">
    <source>
        <dbReference type="EMBL" id="ERN01560.1"/>
    </source>
</evidence>
<accession>W1P3M0</accession>
<dbReference type="EMBL" id="KI394767">
    <property type="protein sequence ID" value="ERN01560.1"/>
    <property type="molecule type" value="Genomic_DNA"/>
</dbReference>
<dbReference type="PANTHER" id="PTHR32258">
    <property type="entry name" value="PROTEIN NETWORKED 4A"/>
    <property type="match status" value="1"/>
</dbReference>
<comment type="similarity">
    <text evidence="2">Belongs to the NET family.</text>
</comment>
<reference evidence="7" key="1">
    <citation type="journal article" date="2013" name="Science">
        <title>The Amborella genome and the evolution of flowering plants.</title>
        <authorList>
            <consortium name="Amborella Genome Project"/>
        </authorList>
    </citation>
    <scope>NUCLEOTIDE SEQUENCE [LARGE SCALE GENOMIC DNA]</scope>
</reference>
<dbReference type="PROSITE" id="PS51774">
    <property type="entry name" value="NAB"/>
    <property type="match status" value="1"/>
</dbReference>
<dbReference type="InterPro" id="IPR011684">
    <property type="entry name" value="NAB"/>
</dbReference>
<dbReference type="Pfam" id="PF07765">
    <property type="entry name" value="KIP1"/>
    <property type="match status" value="1"/>
</dbReference>
<evidence type="ECO:0000256" key="4">
    <source>
        <dbReference type="SAM" id="MobiDB-lite"/>
    </source>
</evidence>
<evidence type="ECO:0000256" key="3">
    <source>
        <dbReference type="SAM" id="Coils"/>
    </source>
</evidence>
<keyword evidence="7" id="KW-1185">Reference proteome</keyword>
<protein>
    <recommendedName>
        <fullName evidence="5">NAB domain-containing protein</fullName>
    </recommendedName>
</protein>
<feature type="region of interest" description="Disordered" evidence="4">
    <location>
        <begin position="1335"/>
        <end position="1355"/>
    </location>
</feature>
<feature type="domain" description="NAB" evidence="5">
    <location>
        <begin position="13"/>
        <end position="93"/>
    </location>
</feature>
<feature type="region of interest" description="Disordered" evidence="4">
    <location>
        <begin position="109"/>
        <end position="130"/>
    </location>
</feature>
<dbReference type="HOGENOM" id="CLU_001229_1_1_1"/>
<evidence type="ECO:0000313" key="7">
    <source>
        <dbReference type="Proteomes" id="UP000017836"/>
    </source>
</evidence>
<feature type="coiled-coil region" evidence="3">
    <location>
        <begin position="892"/>
        <end position="940"/>
    </location>
</feature>
<name>W1P3M0_AMBTC</name>
<dbReference type="GO" id="GO:0051015">
    <property type="term" value="F:actin filament binding"/>
    <property type="evidence" value="ECO:0000318"/>
    <property type="project" value="GO_Central"/>
</dbReference>
<feature type="compositionally biased region" description="Polar residues" evidence="4">
    <location>
        <begin position="148"/>
        <end position="157"/>
    </location>
</feature>
<gene>
    <name evidence="6" type="ORF">AMTR_s00002p00271670</name>
</gene>
<dbReference type="eggNOG" id="ENOG502QQ6M">
    <property type="taxonomic scope" value="Eukaryota"/>
</dbReference>
<dbReference type="Gramene" id="ERN01560">
    <property type="protein sequence ID" value="ERN01560"/>
    <property type="gene ID" value="AMTR_s00002p00271670"/>
</dbReference>
<proteinExistence type="inferred from homology"/>
<dbReference type="STRING" id="13333.W1P3M0"/>
<feature type="region of interest" description="Disordered" evidence="4">
    <location>
        <begin position="143"/>
        <end position="168"/>
    </location>
</feature>